<dbReference type="PROSITE" id="PS50994">
    <property type="entry name" value="INTEGRASE"/>
    <property type="match status" value="1"/>
</dbReference>
<evidence type="ECO:0000313" key="4">
    <source>
        <dbReference type="EMBL" id="WND05902.1"/>
    </source>
</evidence>
<dbReference type="EMBL" id="CP134206">
    <property type="protein sequence ID" value="WND05670.1"/>
    <property type="molecule type" value="Genomic_DNA"/>
</dbReference>
<dbReference type="SUPFAM" id="SSF48295">
    <property type="entry name" value="TrpR-like"/>
    <property type="match status" value="2"/>
</dbReference>
<proteinExistence type="predicted"/>
<dbReference type="InterPro" id="IPR012337">
    <property type="entry name" value="RNaseH-like_sf"/>
</dbReference>
<dbReference type="NCBIfam" id="NF033516">
    <property type="entry name" value="transpos_IS3"/>
    <property type="match status" value="1"/>
</dbReference>
<evidence type="ECO:0000313" key="6">
    <source>
        <dbReference type="Proteomes" id="UP001256400"/>
    </source>
</evidence>
<dbReference type="Pfam" id="PF00665">
    <property type="entry name" value="rve"/>
    <property type="match status" value="1"/>
</dbReference>
<dbReference type="PANTHER" id="PTHR46889">
    <property type="entry name" value="TRANSPOSASE INSF FOR INSERTION SEQUENCE IS3B-RELATED"/>
    <property type="match status" value="1"/>
</dbReference>
<feature type="domain" description="Integrase catalytic" evidence="1">
    <location>
        <begin position="288"/>
        <end position="450"/>
    </location>
</feature>
<dbReference type="SUPFAM" id="SSF53098">
    <property type="entry name" value="Ribonuclease H-like"/>
    <property type="match status" value="1"/>
</dbReference>
<dbReference type="EMBL" id="CP134206">
    <property type="protein sequence ID" value="WND05647.1"/>
    <property type="molecule type" value="Genomic_DNA"/>
</dbReference>
<evidence type="ECO:0000313" key="3">
    <source>
        <dbReference type="EMBL" id="WND05670.1"/>
    </source>
</evidence>
<dbReference type="InterPro" id="IPR001584">
    <property type="entry name" value="Integrase_cat-core"/>
</dbReference>
<dbReference type="PANTHER" id="PTHR46889:SF4">
    <property type="entry name" value="TRANSPOSASE INSO FOR INSERTION SEQUENCE ELEMENT IS911B-RELATED"/>
    <property type="match status" value="1"/>
</dbReference>
<gene>
    <name evidence="2" type="ORF">RHP80_00280</name>
    <name evidence="3" type="ORF">RHP80_00400</name>
    <name evidence="4" type="ORF">RHP80_01680</name>
    <name evidence="5" type="ORF">RHP80_17435</name>
</gene>
<dbReference type="Gene3D" id="3.30.420.10">
    <property type="entry name" value="Ribonuclease H-like superfamily/Ribonuclease H"/>
    <property type="match status" value="1"/>
</dbReference>
<evidence type="ECO:0000259" key="1">
    <source>
        <dbReference type="PROSITE" id="PS50994"/>
    </source>
</evidence>
<accession>A0AB38YW23</accession>
<dbReference type="Pfam" id="PF13333">
    <property type="entry name" value="rve_2"/>
    <property type="match status" value="1"/>
</dbReference>
<dbReference type="InterPro" id="IPR055247">
    <property type="entry name" value="InsJ-like_HTH"/>
</dbReference>
<dbReference type="EMBL" id="CP134208">
    <property type="protein sequence ID" value="WND07545.1"/>
    <property type="molecule type" value="Genomic_DNA"/>
</dbReference>
<dbReference type="GO" id="GO:0043565">
    <property type="term" value="F:sequence-specific DNA binding"/>
    <property type="evidence" value="ECO:0007669"/>
    <property type="project" value="InterPro"/>
</dbReference>
<dbReference type="Proteomes" id="UP001256400">
    <property type="component" value="Chromosome"/>
</dbReference>
<organism evidence="2 6">
    <name type="scientific">Acinetobacter soli</name>
    <dbReference type="NCBI Taxonomy" id="487316"/>
    <lineage>
        <taxon>Bacteria</taxon>
        <taxon>Pseudomonadati</taxon>
        <taxon>Pseudomonadota</taxon>
        <taxon>Gammaproteobacteria</taxon>
        <taxon>Moraxellales</taxon>
        <taxon>Moraxellaceae</taxon>
        <taxon>Acinetobacter</taxon>
    </lineage>
</organism>
<dbReference type="InterPro" id="IPR050900">
    <property type="entry name" value="Transposase_IS3/IS150/IS904"/>
</dbReference>
<dbReference type="Pfam" id="PF13276">
    <property type="entry name" value="HTH_21"/>
    <property type="match status" value="1"/>
</dbReference>
<dbReference type="GO" id="GO:0015074">
    <property type="term" value="P:DNA integration"/>
    <property type="evidence" value="ECO:0007669"/>
    <property type="project" value="InterPro"/>
</dbReference>
<dbReference type="Proteomes" id="UP001256400">
    <property type="component" value="Plasmid unnamed2"/>
</dbReference>
<keyword evidence="5" id="KW-0614">Plasmid</keyword>
<protein>
    <submittedName>
        <fullName evidence="2">IS3 family transposase</fullName>
    </submittedName>
</protein>
<dbReference type="Gene3D" id="1.10.10.10">
    <property type="entry name" value="Winged helix-like DNA-binding domain superfamily/Winged helix DNA-binding domain"/>
    <property type="match status" value="2"/>
</dbReference>
<dbReference type="InterPro" id="IPR025948">
    <property type="entry name" value="HTH-like_dom"/>
</dbReference>
<dbReference type="Pfam" id="PF13518">
    <property type="entry name" value="HTH_28"/>
    <property type="match status" value="2"/>
</dbReference>
<dbReference type="InterPro" id="IPR048020">
    <property type="entry name" value="Transpos_IS3"/>
</dbReference>
<dbReference type="EMBL" id="CP134206">
    <property type="protein sequence ID" value="WND05902.1"/>
    <property type="molecule type" value="Genomic_DNA"/>
</dbReference>
<dbReference type="InterPro" id="IPR036388">
    <property type="entry name" value="WH-like_DNA-bd_sf"/>
</dbReference>
<dbReference type="InterPro" id="IPR010921">
    <property type="entry name" value="Trp_repressor/repl_initiator"/>
</dbReference>
<dbReference type="AlphaFoldDB" id="A0AB38YW23"/>
<reference evidence="2" key="1">
    <citation type="submission" date="2023-09" db="EMBL/GenBank/DDBJ databases">
        <title>Acinetobacter soli.</title>
        <authorList>
            <person name="Kim B."/>
            <person name="Kim D."/>
            <person name="Park D."/>
        </authorList>
    </citation>
    <scope>NUCLEOTIDE SEQUENCE</scope>
    <source>
        <strain evidence="2">2023.05</strain>
        <plasmid evidence="5">unnamed2</plasmid>
    </source>
</reference>
<sequence length="453" mass="52661">MGRYTLEFKLSVVEYFLSGQGGQKATAKRFGTNHSAVRVWVAAYKKYGVSGLESPQVNFTPEFKESVILYMREHGLSMRETAAHFNIHAVSSVSLWERCYDEGGLQALIPKKRGRPFAMKLTITKSLPTNKSSSTLSPEEMQRELDYLRAENACLKKFACLDSATVTQQQKTLIIVELRQQYRLDSLLSIMKLARSTFYYWSKALQRPDKYEQIKQHIQMIYQHHKGRYGYRRITCQLKRYGYAINHKTVQRLMRQLKLTALIRCKKYQSYKGAYGKTAPNLLDRKFNATKPNQKWVTDVTEFNVHGKKLYLSPILDLFNGEVIAWQSTEIPNQKMIAKMVDMACMRLGSKDSPILHSDQGWQYQMRSYQNRLKQTGIEQSMSRKGNCLDNAVIENFFGLLKSELFYLQQFDNIDQLKCSIDEYIYYYNNERIKMKLGGLSPVEYRTQSCLTA</sequence>
<name>A0AB38YW23_9GAMM</name>
<evidence type="ECO:0000313" key="2">
    <source>
        <dbReference type="EMBL" id="WND05647.1"/>
    </source>
</evidence>
<evidence type="ECO:0000313" key="5">
    <source>
        <dbReference type="EMBL" id="WND07545.1"/>
    </source>
</evidence>
<dbReference type="InterPro" id="IPR036397">
    <property type="entry name" value="RNaseH_sf"/>
</dbReference>
<geneLocation type="plasmid" evidence="5 6">
    <name>unnamed2</name>
</geneLocation>